<dbReference type="RefSeq" id="WP_147893505.1">
    <property type="nucleotide sequence ID" value="NZ_BAAANR010000001.1"/>
</dbReference>
<protein>
    <submittedName>
        <fullName evidence="3">Phospholipase</fullName>
    </submittedName>
</protein>
<keyword evidence="4" id="KW-1185">Reference proteome</keyword>
<dbReference type="InterPro" id="IPR006311">
    <property type="entry name" value="TAT_signal"/>
</dbReference>
<evidence type="ECO:0000256" key="2">
    <source>
        <dbReference type="SAM" id="SignalP"/>
    </source>
</evidence>
<name>A0A5C8I389_9MICO</name>
<keyword evidence="2" id="KW-0732">Signal</keyword>
<dbReference type="AlphaFoldDB" id="A0A5C8I389"/>
<comment type="caution">
    <text evidence="3">The sequence shown here is derived from an EMBL/GenBank/DDBJ whole genome shotgun (WGS) entry which is preliminary data.</text>
</comment>
<keyword evidence="1" id="KW-0175">Coiled coil</keyword>
<feature type="coiled-coil region" evidence="1">
    <location>
        <begin position="138"/>
        <end position="191"/>
    </location>
</feature>
<dbReference type="PROSITE" id="PS51318">
    <property type="entry name" value="TAT"/>
    <property type="match status" value="1"/>
</dbReference>
<dbReference type="EMBL" id="VRSV01000001">
    <property type="protein sequence ID" value="TXK12799.1"/>
    <property type="molecule type" value="Genomic_DNA"/>
</dbReference>
<feature type="signal peptide" evidence="2">
    <location>
        <begin position="1"/>
        <end position="29"/>
    </location>
</feature>
<proteinExistence type="predicted"/>
<sequence>MLHTQKSARPRRRLLIAGACAGVAVSVLASAAAATASPIATPAAASATLALQITEAAPFLVDSPVVDAFTTSTGEAQAALDSARSAQAEAATVMASVAESGLSSRIAEPTIDTTDLRASISSLAKASIVPVLLYPALADDAEAQAASVSDEVATLRAELDAAREQKAAEDAAQAQREAEEAAQAAAAAAAQAAADALAAANTPDGAKAVASSMAAERYGWGSDQFSCLSSLWQKESSWNYQAYNASSGATGIPQALPGSKMASAGSDWQTNAATQIAWGLQYISAAYGTPCSAWGHSQATNWY</sequence>
<dbReference type="OrthoDB" id="9766277at2"/>
<dbReference type="InterPro" id="IPR023346">
    <property type="entry name" value="Lysozyme-like_dom_sf"/>
</dbReference>
<dbReference type="Gene3D" id="1.10.530.10">
    <property type="match status" value="1"/>
</dbReference>
<dbReference type="SUPFAM" id="SSF53955">
    <property type="entry name" value="Lysozyme-like"/>
    <property type="match status" value="1"/>
</dbReference>
<gene>
    <name evidence="3" type="ORF">FVP77_04910</name>
</gene>
<feature type="chain" id="PRO_5038511529" evidence="2">
    <location>
        <begin position="30"/>
        <end position="303"/>
    </location>
</feature>
<evidence type="ECO:0000313" key="3">
    <source>
        <dbReference type="EMBL" id="TXK12799.1"/>
    </source>
</evidence>
<evidence type="ECO:0000313" key="4">
    <source>
        <dbReference type="Proteomes" id="UP000321034"/>
    </source>
</evidence>
<accession>A0A5C8I389</accession>
<evidence type="ECO:0000256" key="1">
    <source>
        <dbReference type="SAM" id="Coils"/>
    </source>
</evidence>
<reference evidence="3 4" key="1">
    <citation type="submission" date="2019-08" db="EMBL/GenBank/DDBJ databases">
        <authorList>
            <person name="Dong K."/>
        </authorList>
    </citation>
    <scope>NUCLEOTIDE SEQUENCE [LARGE SCALE GENOMIC DNA]</scope>
    <source>
        <strain evidence="3 4">JCM14558</strain>
    </source>
</reference>
<dbReference type="Proteomes" id="UP000321034">
    <property type="component" value="Unassembled WGS sequence"/>
</dbReference>
<organism evidence="3 4">
    <name type="scientific">Microbacterium hatanonis</name>
    <dbReference type="NCBI Taxonomy" id="404366"/>
    <lineage>
        <taxon>Bacteria</taxon>
        <taxon>Bacillati</taxon>
        <taxon>Actinomycetota</taxon>
        <taxon>Actinomycetes</taxon>
        <taxon>Micrococcales</taxon>
        <taxon>Microbacteriaceae</taxon>
        <taxon>Microbacterium</taxon>
    </lineage>
</organism>